<gene>
    <name evidence="7" type="ORF">BDK89_3034</name>
</gene>
<keyword evidence="6" id="KW-1133">Transmembrane helix</keyword>
<reference evidence="7 8" key="1">
    <citation type="submission" date="2019-03" db="EMBL/GenBank/DDBJ databases">
        <title>Sequencing the genomes of 1000 actinobacteria strains.</title>
        <authorList>
            <person name="Klenk H.-P."/>
        </authorList>
    </citation>
    <scope>NUCLEOTIDE SEQUENCE [LARGE SCALE GENOMIC DNA]</scope>
    <source>
        <strain evidence="7 8">DSM 18936</strain>
    </source>
</reference>
<keyword evidence="6" id="KW-0472">Membrane</keyword>
<keyword evidence="3" id="KW-0328">Glycosyltransferase</keyword>
<protein>
    <submittedName>
        <fullName evidence="7">GT2 family glycosyltransferase</fullName>
    </submittedName>
</protein>
<dbReference type="AlphaFoldDB" id="A0A4R7I416"/>
<evidence type="ECO:0000313" key="7">
    <source>
        <dbReference type="EMBL" id="TDT17426.1"/>
    </source>
</evidence>
<dbReference type="RefSeq" id="WP_133869717.1">
    <property type="nucleotide sequence ID" value="NZ_SOAU01000001.1"/>
</dbReference>
<proteinExistence type="inferred from homology"/>
<sequence>METDPQLVPSVVSVMVVHEPGDWFDETLASLAAQDYANFRTLFLLTERDDGRAADISARIRDVLPSAFIRTLPGTIGFGAGANEVLRLVEGDNGFFLICHDDVALAPDTVRVLVAELFRSNAGVVGPKLVDWDEPRRLQHVGLGLDRFGEVDSIIEPGEFDQEQHDAVRDVFVLPSACFLVRADLFRTLGGFDPAITFHGDDVDLCWRAHMTGARVVVVPDAVVRHREQLELRRPDLPHRTMRARHRMRVVATLTGASRLLGRSIQMVLLTMVELVVGLFTGRFGEALASLRALGGLIPRTGSIVKRRRAIAGQRIVHEREVLSLQDRGSSRLTSYLRGKETTTYVGADSTVRRWREASFGPPLAWFLVVLAIVIGSRQFIRGGVPSVGEFLPFPESPGDLLTDYRSSFDGRSFGSASPLPTGWVVMAGASVLTLFRMQALLMFSIVGGYLVGALGAWRLVTVFPLNRARIAGMVVYVGTPLVPGLLGHGDWSTIAWYAALPWLVHLVRRAAGLEPADPTVVDLDITDGIAPVGWRHRVRAIGFLSLVLGVATAFVPVVIVLWAVVGLVLGVATLIAGGSWKVAAWLSGATAISVVVAFVLNLPWSLEWMQGALWSPEASGSTGRSIADIATLGTDDQRFVVLALALYVPVIAAVAITRAWRFTWSVRAAALVVVFGAALIAVEWDVIGLDIDPMLLAPPIALGLALSASAIAGGFGTDVLARGFGWRQPVAVLANLAVIVGLAPAILAVGNGRWDAPNTTMASLLAAQLPDDPAAGDYRALYVGDPRLLPVPGRTFQPGVAYAVTDDGPLEFTDRFYVPDTRGDEAIEEALALIASGSTLRAGRLLAPLGIRYVVIPYADGANSTTADPLPLPDGLVAAFENQLDLGAIYGPPSLEIFVNQAFIPVGAQLTGASAEASRIAGEENLAQVDLEAQPSMLGVDTGPPTAANQVIPGVVHIGIPYDERITLTVDGDDVPGRPGFGVTTAFDVDAAGTGRITYDRDESRGWWTATQLTLWFVVLVVAAGARAPFVRRRSGPAHDETLIDLDEQWDDHGDTVYDRDPTGGIAGEALDPTLAIEVPDEEWLDDVPDDGPDDGPGGEPTEDRS</sequence>
<feature type="transmembrane region" description="Helical" evidence="6">
    <location>
        <begin position="544"/>
        <end position="577"/>
    </location>
</feature>
<comment type="pathway">
    <text evidence="1">Cell wall biogenesis; cell wall polysaccharide biosynthesis.</text>
</comment>
<feature type="transmembrane region" description="Helical" evidence="6">
    <location>
        <begin position="733"/>
        <end position="751"/>
    </location>
</feature>
<feature type="transmembrane region" description="Helical" evidence="6">
    <location>
        <begin position="584"/>
        <end position="605"/>
    </location>
</feature>
<dbReference type="GO" id="GO:0016757">
    <property type="term" value="F:glycosyltransferase activity"/>
    <property type="evidence" value="ECO:0007669"/>
    <property type="project" value="UniProtKB-KW"/>
</dbReference>
<accession>A0A4R7I416</accession>
<name>A0A4R7I416_9ACTN</name>
<feature type="compositionally biased region" description="Acidic residues" evidence="5">
    <location>
        <begin position="1082"/>
        <end position="1095"/>
    </location>
</feature>
<feature type="transmembrane region" description="Helical" evidence="6">
    <location>
        <begin position="441"/>
        <end position="461"/>
    </location>
</feature>
<dbReference type="SUPFAM" id="SSF53448">
    <property type="entry name" value="Nucleotide-diphospho-sugar transferases"/>
    <property type="match status" value="1"/>
</dbReference>
<dbReference type="Gene3D" id="3.90.550.10">
    <property type="entry name" value="Spore Coat Polysaccharide Biosynthesis Protein SpsA, Chain A"/>
    <property type="match status" value="1"/>
</dbReference>
<dbReference type="InterPro" id="IPR029044">
    <property type="entry name" value="Nucleotide-diphossugar_trans"/>
</dbReference>
<evidence type="ECO:0000256" key="1">
    <source>
        <dbReference type="ARBA" id="ARBA00004776"/>
    </source>
</evidence>
<feature type="transmembrane region" description="Helical" evidence="6">
    <location>
        <begin position="640"/>
        <end position="657"/>
    </location>
</feature>
<evidence type="ECO:0000313" key="8">
    <source>
        <dbReference type="Proteomes" id="UP000294558"/>
    </source>
</evidence>
<dbReference type="PANTHER" id="PTHR43179">
    <property type="entry name" value="RHAMNOSYLTRANSFERASE WBBL"/>
    <property type="match status" value="1"/>
</dbReference>
<feature type="transmembrane region" description="Helical" evidence="6">
    <location>
        <begin position="700"/>
        <end position="721"/>
    </location>
</feature>
<feature type="region of interest" description="Disordered" evidence="5">
    <location>
        <begin position="1082"/>
        <end position="1107"/>
    </location>
</feature>
<keyword evidence="4 7" id="KW-0808">Transferase</keyword>
<organism evidence="7 8">
    <name type="scientific">Ilumatobacter fluminis</name>
    <dbReference type="NCBI Taxonomy" id="467091"/>
    <lineage>
        <taxon>Bacteria</taxon>
        <taxon>Bacillati</taxon>
        <taxon>Actinomycetota</taxon>
        <taxon>Acidimicrobiia</taxon>
        <taxon>Acidimicrobiales</taxon>
        <taxon>Ilumatobacteraceae</taxon>
        <taxon>Ilumatobacter</taxon>
    </lineage>
</organism>
<dbReference type="Pfam" id="PF13641">
    <property type="entry name" value="Glyco_tranf_2_3"/>
    <property type="match status" value="1"/>
</dbReference>
<comment type="caution">
    <text evidence="7">The sequence shown here is derived from an EMBL/GenBank/DDBJ whole genome shotgun (WGS) entry which is preliminary data.</text>
</comment>
<evidence type="ECO:0000256" key="3">
    <source>
        <dbReference type="ARBA" id="ARBA00022676"/>
    </source>
</evidence>
<dbReference type="EMBL" id="SOAU01000001">
    <property type="protein sequence ID" value="TDT17426.1"/>
    <property type="molecule type" value="Genomic_DNA"/>
</dbReference>
<evidence type="ECO:0000256" key="4">
    <source>
        <dbReference type="ARBA" id="ARBA00022679"/>
    </source>
</evidence>
<keyword evidence="8" id="KW-1185">Reference proteome</keyword>
<evidence type="ECO:0000256" key="6">
    <source>
        <dbReference type="SAM" id="Phobius"/>
    </source>
</evidence>
<evidence type="ECO:0000256" key="5">
    <source>
        <dbReference type="SAM" id="MobiDB-lite"/>
    </source>
</evidence>
<dbReference type="PANTHER" id="PTHR43179:SF12">
    <property type="entry name" value="GALACTOFURANOSYLTRANSFERASE GLFT2"/>
    <property type="match status" value="1"/>
</dbReference>
<dbReference type="OrthoDB" id="3734530at2"/>
<dbReference type="Proteomes" id="UP000294558">
    <property type="component" value="Unassembled WGS sequence"/>
</dbReference>
<evidence type="ECO:0000256" key="2">
    <source>
        <dbReference type="ARBA" id="ARBA00006739"/>
    </source>
</evidence>
<comment type="similarity">
    <text evidence="2">Belongs to the glycosyltransferase 2 family.</text>
</comment>
<keyword evidence="6" id="KW-0812">Transmembrane</keyword>
<feature type="transmembrane region" description="Helical" evidence="6">
    <location>
        <begin position="669"/>
        <end position="688"/>
    </location>
</feature>